<sequence>MGMNILAALDALKRQGLELAHAVWQHGKPDSFAEDYGLPTTEARRFYRVGKTLFGPCQLELKKDRNVVLHALPGLSIHQLLIIDAYCRKIGPNSRFLLWRELAEAAPGRTLAELSELAKKRVREINPNTDKNATALRRVVFSTSPDINGQSHLLARGPAEHMAHITSALEQVTQHHWNRDTDDRSFTQAMFDSLYQLTTTTSAHPEPTQDYGVAIVVRIPELNRESLASSGEGREFMTSQGAIMTTRQYLQAQLANTGYAIITDRNNHPVELHHLTKTDGTQPRFANRAQRFALACMQGVCAKPGCHRYALNGQAHHIIPHHQGGQTNPANMVLLCPTHHAEIPHHGTIYKDSEGKPMWRNPDGSNREGRFPIHDINGQALGCR</sequence>
<dbReference type="Proteomes" id="UP000516320">
    <property type="component" value="Chromosome"/>
</dbReference>
<dbReference type="Pfam" id="PF01844">
    <property type="entry name" value="HNH"/>
    <property type="match status" value="1"/>
</dbReference>
<gene>
    <name evidence="2" type="ORF">GP475_11880</name>
</gene>
<dbReference type="InterPro" id="IPR002711">
    <property type="entry name" value="HNH"/>
</dbReference>
<evidence type="ECO:0000313" key="2">
    <source>
        <dbReference type="EMBL" id="QNQ91256.1"/>
    </source>
</evidence>
<dbReference type="KEGG" id="cpoy:GP475_11880"/>
<dbReference type="GO" id="GO:0004519">
    <property type="term" value="F:endonuclease activity"/>
    <property type="evidence" value="ECO:0007669"/>
    <property type="project" value="InterPro"/>
</dbReference>
<protein>
    <recommendedName>
        <fullName evidence="1">HNH nuclease domain-containing protein</fullName>
    </recommendedName>
</protein>
<dbReference type="InterPro" id="IPR003615">
    <property type="entry name" value="HNH_nuc"/>
</dbReference>
<dbReference type="SMART" id="SM00507">
    <property type="entry name" value="HNHc"/>
    <property type="match status" value="1"/>
</dbReference>
<proteinExistence type="predicted"/>
<name>A0A7H0SRT1_9CORY</name>
<dbReference type="AlphaFoldDB" id="A0A7H0SRT1"/>
<dbReference type="GO" id="GO:0003676">
    <property type="term" value="F:nucleic acid binding"/>
    <property type="evidence" value="ECO:0007669"/>
    <property type="project" value="InterPro"/>
</dbReference>
<dbReference type="GO" id="GO:0008270">
    <property type="term" value="F:zinc ion binding"/>
    <property type="evidence" value="ECO:0007669"/>
    <property type="project" value="InterPro"/>
</dbReference>
<accession>A0A7H0SRT1</accession>
<dbReference type="EMBL" id="CP046884">
    <property type="protein sequence ID" value="QNQ91256.1"/>
    <property type="molecule type" value="Genomic_DNA"/>
</dbReference>
<dbReference type="Gene3D" id="1.10.30.50">
    <property type="match status" value="1"/>
</dbReference>
<reference evidence="2 3" key="1">
    <citation type="submission" date="2019-12" db="EMBL/GenBank/DDBJ databases">
        <title>Corynebacterium sp. nov., isolated from feces of the Anser Albifrons in China.</title>
        <authorList>
            <person name="Liu Q."/>
        </authorList>
    </citation>
    <scope>NUCLEOTIDE SEQUENCE [LARGE SCALE GENOMIC DNA]</scope>
    <source>
        <strain evidence="2 3">4H37-19</strain>
    </source>
</reference>
<feature type="domain" description="HNH nuclease" evidence="1">
    <location>
        <begin position="286"/>
        <end position="341"/>
    </location>
</feature>
<organism evidence="2 3">
    <name type="scientific">Corynebacterium poyangense</name>
    <dbReference type="NCBI Taxonomy" id="2684405"/>
    <lineage>
        <taxon>Bacteria</taxon>
        <taxon>Bacillati</taxon>
        <taxon>Actinomycetota</taxon>
        <taxon>Actinomycetes</taxon>
        <taxon>Mycobacteriales</taxon>
        <taxon>Corynebacteriaceae</taxon>
        <taxon>Corynebacterium</taxon>
    </lineage>
</organism>
<dbReference type="CDD" id="cd00085">
    <property type="entry name" value="HNHc"/>
    <property type="match status" value="1"/>
</dbReference>
<evidence type="ECO:0000259" key="1">
    <source>
        <dbReference type="SMART" id="SM00507"/>
    </source>
</evidence>
<evidence type="ECO:0000313" key="3">
    <source>
        <dbReference type="Proteomes" id="UP000516320"/>
    </source>
</evidence>
<keyword evidence="3" id="KW-1185">Reference proteome</keyword>